<reference evidence="4 5" key="1">
    <citation type="submission" date="2018-03" db="EMBL/GenBank/DDBJ databases">
        <title>Genomic Encyclopedia of Archaeal and Bacterial Type Strains, Phase II (KMG-II): from individual species to whole genera.</title>
        <authorList>
            <person name="Goeker M."/>
        </authorList>
    </citation>
    <scope>NUCLEOTIDE SEQUENCE [LARGE SCALE GENOMIC DNA]</scope>
    <source>
        <strain evidence="4 5">DSM 44889</strain>
    </source>
</reference>
<dbReference type="GO" id="GO:0004342">
    <property type="term" value="F:glucosamine-6-phosphate deaminase activity"/>
    <property type="evidence" value="ECO:0007669"/>
    <property type="project" value="InterPro"/>
</dbReference>
<name>A0A315ZVQ2_9ACTN</name>
<dbReference type="RefSeq" id="WP_109775911.1">
    <property type="nucleotide sequence ID" value="NZ_QGDQ01000027.1"/>
</dbReference>
<dbReference type="InterPro" id="IPR037171">
    <property type="entry name" value="NagB/RpiA_transferase-like"/>
</dbReference>
<evidence type="ECO:0000256" key="1">
    <source>
        <dbReference type="ARBA" id="ARBA00022801"/>
    </source>
</evidence>
<dbReference type="PROSITE" id="PS01161">
    <property type="entry name" value="GLC_GALNAC_ISOMERASE"/>
    <property type="match status" value="1"/>
</dbReference>
<dbReference type="CDD" id="cd01399">
    <property type="entry name" value="GlcN6P_deaminase"/>
    <property type="match status" value="1"/>
</dbReference>
<evidence type="ECO:0000313" key="4">
    <source>
        <dbReference type="EMBL" id="PWJ49020.1"/>
    </source>
</evidence>
<dbReference type="AlphaFoldDB" id="A0A315ZVQ2"/>
<dbReference type="InterPro" id="IPR018321">
    <property type="entry name" value="Glucosamine6P_isomerase_CS"/>
</dbReference>
<keyword evidence="5" id="KW-1185">Reference proteome</keyword>
<dbReference type="SUPFAM" id="SSF100950">
    <property type="entry name" value="NagB/RpiA/CoA transferase-like"/>
    <property type="match status" value="1"/>
</dbReference>
<feature type="domain" description="Glucosamine/galactosamine-6-phosphate isomerase" evidence="3">
    <location>
        <begin position="9"/>
        <end position="229"/>
    </location>
</feature>
<dbReference type="EMBL" id="QGDQ01000027">
    <property type="protein sequence ID" value="PWJ49020.1"/>
    <property type="molecule type" value="Genomic_DNA"/>
</dbReference>
<protein>
    <submittedName>
        <fullName evidence="4">Glucosamine-6-phosphate deaminase</fullName>
    </submittedName>
</protein>
<keyword evidence="2" id="KW-0119">Carbohydrate metabolism</keyword>
<dbReference type="Gene3D" id="3.40.50.1360">
    <property type="match status" value="1"/>
</dbReference>
<dbReference type="Proteomes" id="UP000245469">
    <property type="component" value="Unassembled WGS sequence"/>
</dbReference>
<dbReference type="GO" id="GO:0042802">
    <property type="term" value="F:identical protein binding"/>
    <property type="evidence" value="ECO:0007669"/>
    <property type="project" value="TreeGrafter"/>
</dbReference>
<comment type="caution">
    <text evidence="4">The sequence shown here is derived from an EMBL/GenBank/DDBJ whole genome shotgun (WGS) entry which is preliminary data.</text>
</comment>
<dbReference type="InterPro" id="IPR006148">
    <property type="entry name" value="Glc/Gal-6P_isomerase"/>
</dbReference>
<accession>A0A315ZVQ2</accession>
<dbReference type="Pfam" id="PF01182">
    <property type="entry name" value="Glucosamine_iso"/>
    <property type="match status" value="1"/>
</dbReference>
<dbReference type="InterPro" id="IPR004547">
    <property type="entry name" value="Glucosamine6P_isomerase"/>
</dbReference>
<evidence type="ECO:0000256" key="2">
    <source>
        <dbReference type="ARBA" id="ARBA00023277"/>
    </source>
</evidence>
<dbReference type="OrthoDB" id="9791139at2"/>
<dbReference type="GO" id="GO:0005737">
    <property type="term" value="C:cytoplasm"/>
    <property type="evidence" value="ECO:0007669"/>
    <property type="project" value="TreeGrafter"/>
</dbReference>
<dbReference type="GO" id="GO:0019262">
    <property type="term" value="P:N-acetylneuraminate catabolic process"/>
    <property type="evidence" value="ECO:0007669"/>
    <property type="project" value="TreeGrafter"/>
</dbReference>
<sequence>MRVLVVPEEQAAHLAADAVTAALQRAVAERGRAVLGIATGGSPLRLYRALGERVRAGEVDASLLQGFLLDEYVGLPAGHAESYREVVRRDLQVHVPLADHAVLGPDPHTGDHAAAALAYEEAIAAAGGVDVQVLGIGGNGHLAFNEPGSPFDSRTRLVELAPRTREDNARYFGGDVSAVPVAALTQGLATIAAARELVLVASGAAKAQALAAALEGPVDVACPASLLQLHPRATVVLDPAAASLLA</sequence>
<dbReference type="GO" id="GO:0005975">
    <property type="term" value="P:carbohydrate metabolic process"/>
    <property type="evidence" value="ECO:0007669"/>
    <property type="project" value="InterPro"/>
</dbReference>
<gene>
    <name evidence="4" type="ORF">BXY45_12711</name>
</gene>
<proteinExistence type="predicted"/>
<keyword evidence="1" id="KW-0378">Hydrolase</keyword>
<organism evidence="4 5">
    <name type="scientific">Quadrisphaera granulorum</name>
    <dbReference type="NCBI Taxonomy" id="317664"/>
    <lineage>
        <taxon>Bacteria</taxon>
        <taxon>Bacillati</taxon>
        <taxon>Actinomycetota</taxon>
        <taxon>Actinomycetes</taxon>
        <taxon>Kineosporiales</taxon>
        <taxon>Kineosporiaceae</taxon>
        <taxon>Quadrisphaera</taxon>
    </lineage>
</organism>
<evidence type="ECO:0000313" key="5">
    <source>
        <dbReference type="Proteomes" id="UP000245469"/>
    </source>
</evidence>
<dbReference type="PANTHER" id="PTHR11280:SF5">
    <property type="entry name" value="GLUCOSAMINE-6-PHOSPHATE ISOMERASE"/>
    <property type="match status" value="1"/>
</dbReference>
<dbReference type="GO" id="GO:0006043">
    <property type="term" value="P:glucosamine catabolic process"/>
    <property type="evidence" value="ECO:0007669"/>
    <property type="project" value="TreeGrafter"/>
</dbReference>
<evidence type="ECO:0000259" key="3">
    <source>
        <dbReference type="Pfam" id="PF01182"/>
    </source>
</evidence>
<dbReference type="GO" id="GO:0006046">
    <property type="term" value="P:N-acetylglucosamine catabolic process"/>
    <property type="evidence" value="ECO:0007669"/>
    <property type="project" value="TreeGrafter"/>
</dbReference>
<dbReference type="PANTHER" id="PTHR11280">
    <property type="entry name" value="GLUCOSAMINE-6-PHOSPHATE ISOMERASE"/>
    <property type="match status" value="1"/>
</dbReference>